<dbReference type="GO" id="GO:0030288">
    <property type="term" value="C:outer membrane-bounded periplasmic space"/>
    <property type="evidence" value="ECO:0007669"/>
    <property type="project" value="TreeGrafter"/>
</dbReference>
<dbReference type="InterPro" id="IPR002508">
    <property type="entry name" value="MurNAc-LAA_cat"/>
</dbReference>
<dbReference type="Gene3D" id="3.40.630.40">
    <property type="entry name" value="Zn-dependent exopeptidases"/>
    <property type="match status" value="1"/>
</dbReference>
<dbReference type="CDD" id="cd02696">
    <property type="entry name" value="MurNAc-LAA"/>
    <property type="match status" value="1"/>
</dbReference>
<dbReference type="RefSeq" id="WP_014271773.1">
    <property type="nucleotide sequence ID" value="NC_016633.1"/>
</dbReference>
<dbReference type="KEGG" id="sgp:SpiGrapes_3189"/>
<protein>
    <recommendedName>
        <fullName evidence="2">N-acetylmuramoyl-L-alanine amidase</fullName>
        <ecNumber evidence="2">3.5.1.28</ecNumber>
    </recommendedName>
</protein>
<evidence type="ECO:0000256" key="1">
    <source>
        <dbReference type="ARBA" id="ARBA00001561"/>
    </source>
</evidence>
<reference evidence="5 6" key="1">
    <citation type="submission" date="2011-11" db="EMBL/GenBank/DDBJ databases">
        <title>Complete sequence of Spirochaeta sp. grapes.</title>
        <authorList>
            <consortium name="US DOE Joint Genome Institute"/>
            <person name="Lucas S."/>
            <person name="Han J."/>
            <person name="Lapidus A."/>
            <person name="Cheng J.-F."/>
            <person name="Goodwin L."/>
            <person name="Pitluck S."/>
            <person name="Peters L."/>
            <person name="Ovchinnikova G."/>
            <person name="Munk A.C."/>
            <person name="Detter J.C."/>
            <person name="Han C."/>
            <person name="Tapia R."/>
            <person name="Land M."/>
            <person name="Hauser L."/>
            <person name="Kyrpides N."/>
            <person name="Ivanova N."/>
            <person name="Pagani I."/>
            <person name="Ritalahtilisa K."/>
            <person name="Loeffler F."/>
            <person name="Woyke T."/>
        </authorList>
    </citation>
    <scope>NUCLEOTIDE SEQUENCE [LARGE SCALE GENOMIC DNA]</scope>
    <source>
        <strain evidence="6">ATCC BAA-1885 / DSM 22778 / Grapes</strain>
    </source>
</reference>
<feature type="domain" description="MurNAc-LAA" evidence="4">
    <location>
        <begin position="112"/>
        <end position="247"/>
    </location>
</feature>
<dbReference type="Pfam" id="PF01520">
    <property type="entry name" value="Amidase_3"/>
    <property type="match status" value="1"/>
</dbReference>
<dbReference type="InterPro" id="IPR050695">
    <property type="entry name" value="N-acetylmuramoyl_amidase_3"/>
</dbReference>
<dbReference type="EMBL" id="CP003155">
    <property type="protein sequence ID" value="AEV30934.1"/>
    <property type="molecule type" value="Genomic_DNA"/>
</dbReference>
<comment type="catalytic activity">
    <reaction evidence="1">
        <text>Hydrolyzes the link between N-acetylmuramoyl residues and L-amino acid residues in certain cell-wall glycopeptides.</text>
        <dbReference type="EC" id="3.5.1.28"/>
    </reaction>
</comment>
<dbReference type="GO" id="GO:0008745">
    <property type="term" value="F:N-acetylmuramoyl-L-alanine amidase activity"/>
    <property type="evidence" value="ECO:0007669"/>
    <property type="project" value="UniProtKB-EC"/>
</dbReference>
<keyword evidence="6" id="KW-1185">Reference proteome</keyword>
<evidence type="ECO:0000259" key="4">
    <source>
        <dbReference type="SMART" id="SM00646"/>
    </source>
</evidence>
<dbReference type="Proteomes" id="UP000005632">
    <property type="component" value="Chromosome"/>
</dbReference>
<dbReference type="HOGENOM" id="CLU_014322_7_1_12"/>
<sequence length="250" mass="27706">MRKGLIVLLLLGFLFPQGLLFAVENPYDYPVSTVIIDAGHGGYDPGTSSAWVFAGGTIFERDISLDIAKRVYALLSVIRPDLQLVMTRSDDTFVSLEDRSRIAYTTELPLKTSALFVSIHVNSAENNEARGFEVLTKKQGKSVTLLNSETPTGNIVLYSPFTSVQLNRFLNNRNLVIAKTFEQVLAQKLESSKDRGVKEQDLYVLNASRMPGVLVEVGFLSNEQEAQNLVSPQWRHSVAEAIVQAIIQCL</sequence>
<gene>
    <name evidence="5" type="ordered locus">SpiGrapes_3189</name>
</gene>
<dbReference type="GO" id="GO:0009253">
    <property type="term" value="P:peptidoglycan catabolic process"/>
    <property type="evidence" value="ECO:0007669"/>
    <property type="project" value="InterPro"/>
</dbReference>
<dbReference type="eggNOG" id="COG0860">
    <property type="taxonomic scope" value="Bacteria"/>
</dbReference>
<evidence type="ECO:0000313" key="6">
    <source>
        <dbReference type="Proteomes" id="UP000005632"/>
    </source>
</evidence>
<accession>G8QQK4</accession>
<dbReference type="SMART" id="SM00646">
    <property type="entry name" value="Ami_3"/>
    <property type="match status" value="1"/>
</dbReference>
<dbReference type="EC" id="3.5.1.28" evidence="2"/>
<dbReference type="PANTHER" id="PTHR30404:SF0">
    <property type="entry name" value="N-ACETYLMURAMOYL-L-ALANINE AMIDASE AMIC"/>
    <property type="match status" value="1"/>
</dbReference>
<dbReference type="STRING" id="158190.SpiGrapes_3189"/>
<dbReference type="AlphaFoldDB" id="G8QQK4"/>
<evidence type="ECO:0000256" key="3">
    <source>
        <dbReference type="ARBA" id="ARBA00022801"/>
    </source>
</evidence>
<dbReference type="SUPFAM" id="SSF53187">
    <property type="entry name" value="Zn-dependent exopeptidases"/>
    <property type="match status" value="1"/>
</dbReference>
<keyword evidence="3" id="KW-0378">Hydrolase</keyword>
<evidence type="ECO:0000256" key="2">
    <source>
        <dbReference type="ARBA" id="ARBA00011901"/>
    </source>
</evidence>
<name>G8QQK4_SPHPG</name>
<evidence type="ECO:0000313" key="5">
    <source>
        <dbReference type="EMBL" id="AEV30934.1"/>
    </source>
</evidence>
<organism evidence="5 6">
    <name type="scientific">Sphaerochaeta pleomorpha (strain ATCC BAA-1885 / DSM 22778 / Grapes)</name>
    <dbReference type="NCBI Taxonomy" id="158190"/>
    <lineage>
        <taxon>Bacteria</taxon>
        <taxon>Pseudomonadati</taxon>
        <taxon>Spirochaetota</taxon>
        <taxon>Spirochaetia</taxon>
        <taxon>Spirochaetales</taxon>
        <taxon>Sphaerochaetaceae</taxon>
        <taxon>Sphaerochaeta</taxon>
    </lineage>
</organism>
<proteinExistence type="predicted"/>
<dbReference type="PANTHER" id="PTHR30404">
    <property type="entry name" value="N-ACETYLMURAMOYL-L-ALANINE AMIDASE"/>
    <property type="match status" value="1"/>
</dbReference>